<dbReference type="PRINTS" id="PR00039">
    <property type="entry name" value="HTHLYSR"/>
</dbReference>
<dbReference type="PATRIC" id="fig|1538.10.peg.315"/>
<dbReference type="Gene3D" id="1.10.10.10">
    <property type="entry name" value="Winged helix-like DNA-binding domain superfamily/Winged helix DNA-binding domain"/>
    <property type="match status" value="1"/>
</dbReference>
<comment type="similarity">
    <text evidence="1">Belongs to the LysR transcriptional regulatory family.</text>
</comment>
<evidence type="ECO:0000313" key="6">
    <source>
        <dbReference type="EMBL" id="OAA90504.1"/>
    </source>
</evidence>
<dbReference type="Gene3D" id="3.40.190.290">
    <property type="match status" value="1"/>
</dbReference>
<feature type="domain" description="HTH lysR-type" evidence="5">
    <location>
        <begin position="1"/>
        <end position="58"/>
    </location>
</feature>
<dbReference type="RefSeq" id="WP_063554945.1">
    <property type="nucleotide sequence ID" value="NZ_LITT01000011.1"/>
</dbReference>
<keyword evidence="3" id="KW-0238">DNA-binding</keyword>
<accession>A0A166QYN7</accession>
<dbReference type="InterPro" id="IPR000847">
    <property type="entry name" value="LysR_HTH_N"/>
</dbReference>
<dbReference type="GO" id="GO:0000976">
    <property type="term" value="F:transcription cis-regulatory region binding"/>
    <property type="evidence" value="ECO:0007669"/>
    <property type="project" value="TreeGrafter"/>
</dbReference>
<dbReference type="InterPro" id="IPR036388">
    <property type="entry name" value="WH-like_DNA-bd_sf"/>
</dbReference>
<comment type="caution">
    <text evidence="6">The sequence shown here is derived from an EMBL/GenBank/DDBJ whole genome shotgun (WGS) entry which is preliminary data.</text>
</comment>
<dbReference type="Pfam" id="PF00126">
    <property type="entry name" value="HTH_1"/>
    <property type="match status" value="1"/>
</dbReference>
<evidence type="ECO:0000256" key="2">
    <source>
        <dbReference type="ARBA" id="ARBA00023015"/>
    </source>
</evidence>
<evidence type="ECO:0000259" key="5">
    <source>
        <dbReference type="PROSITE" id="PS50931"/>
    </source>
</evidence>
<dbReference type="Proteomes" id="UP000077407">
    <property type="component" value="Unassembled WGS sequence"/>
</dbReference>
<dbReference type="FunFam" id="1.10.10.10:FF:000001">
    <property type="entry name" value="LysR family transcriptional regulator"/>
    <property type="match status" value="1"/>
</dbReference>
<dbReference type="EMBL" id="LITT01000011">
    <property type="protein sequence ID" value="OAA90504.1"/>
    <property type="molecule type" value="Genomic_DNA"/>
</dbReference>
<proteinExistence type="inferred from homology"/>
<organism evidence="6 7">
    <name type="scientific">Clostridium ljungdahlii</name>
    <dbReference type="NCBI Taxonomy" id="1538"/>
    <lineage>
        <taxon>Bacteria</taxon>
        <taxon>Bacillati</taxon>
        <taxon>Bacillota</taxon>
        <taxon>Clostridia</taxon>
        <taxon>Eubacteriales</taxon>
        <taxon>Clostridiaceae</taxon>
        <taxon>Clostridium</taxon>
    </lineage>
</organism>
<dbReference type="InterPro" id="IPR036390">
    <property type="entry name" value="WH_DNA-bd_sf"/>
</dbReference>
<dbReference type="OrthoDB" id="119203at2"/>
<evidence type="ECO:0000256" key="4">
    <source>
        <dbReference type="ARBA" id="ARBA00023163"/>
    </source>
</evidence>
<dbReference type="SUPFAM" id="SSF53850">
    <property type="entry name" value="Periplasmic binding protein-like II"/>
    <property type="match status" value="1"/>
</dbReference>
<dbReference type="SUPFAM" id="SSF46785">
    <property type="entry name" value="Winged helix' DNA-binding domain"/>
    <property type="match status" value="1"/>
</dbReference>
<gene>
    <name evidence="6" type="primary">cmpR_2</name>
    <name evidence="6" type="ORF">WY13_01408</name>
</gene>
<dbReference type="PANTHER" id="PTHR30126:SF100">
    <property type="entry name" value="LYSR-FAMILY TRANSCRIPTIONAL REGULATOR"/>
    <property type="match status" value="1"/>
</dbReference>
<evidence type="ECO:0000313" key="7">
    <source>
        <dbReference type="Proteomes" id="UP000077407"/>
    </source>
</evidence>
<sequence length="291" mass="32862">MEFRNLRTFSEIAHLKSYTKAAEELGYAQSTITTQIQLLEEELGVKLFEKIGRKMHLTSKGKVFLKYAENIIGLTDEAKEAVSDIDVPCGILKIGIVESLCTMRLPELLKNYHMKYPEVEVIIKVGVCSDLRSMLKNNIVDLAFILDKPIVDPDLISCVSYNEPMIFLTSPVNRLSSKRQVTMEDIKDEPLIVTEKGCSYRNIFEKMFQKSGLKLNIALEVGSIEAIKSFTMSNLGITLLPVMTVEKEIKSGELIGFDLDGCKFNMMTQILYHKNKWVTAAMRAFISEARG</sequence>
<keyword evidence="4" id="KW-0804">Transcription</keyword>
<name>A0A166QYN7_9CLOT</name>
<reference evidence="6 7" key="1">
    <citation type="journal article" date="2015" name="Biotechnol. Bioeng.">
        <title>Genome sequence and phenotypic characterization of Caulobacter segnis.</title>
        <authorList>
            <person name="Patel S."/>
            <person name="Fletcher B."/>
            <person name="Scott D.C."/>
            <person name="Ely B."/>
        </authorList>
    </citation>
    <scope>NUCLEOTIDE SEQUENCE [LARGE SCALE GENOMIC DNA]</scope>
    <source>
        <strain evidence="6 7">ERI-2</strain>
    </source>
</reference>
<dbReference type="PANTHER" id="PTHR30126">
    <property type="entry name" value="HTH-TYPE TRANSCRIPTIONAL REGULATOR"/>
    <property type="match status" value="1"/>
</dbReference>
<dbReference type="AlphaFoldDB" id="A0A166QYN7"/>
<dbReference type="PROSITE" id="PS50931">
    <property type="entry name" value="HTH_LYSR"/>
    <property type="match status" value="1"/>
</dbReference>
<dbReference type="CDD" id="cd05466">
    <property type="entry name" value="PBP2_LTTR_substrate"/>
    <property type="match status" value="1"/>
</dbReference>
<evidence type="ECO:0000256" key="3">
    <source>
        <dbReference type="ARBA" id="ARBA00023125"/>
    </source>
</evidence>
<dbReference type="Pfam" id="PF03466">
    <property type="entry name" value="LysR_substrate"/>
    <property type="match status" value="1"/>
</dbReference>
<keyword evidence="2" id="KW-0805">Transcription regulation</keyword>
<protein>
    <submittedName>
        <fullName evidence="6">HTH-type transcriptional activator CmpR</fullName>
    </submittedName>
</protein>
<dbReference type="GO" id="GO:0003700">
    <property type="term" value="F:DNA-binding transcription factor activity"/>
    <property type="evidence" value="ECO:0007669"/>
    <property type="project" value="InterPro"/>
</dbReference>
<dbReference type="InterPro" id="IPR005119">
    <property type="entry name" value="LysR_subst-bd"/>
</dbReference>
<evidence type="ECO:0000256" key="1">
    <source>
        <dbReference type="ARBA" id="ARBA00009437"/>
    </source>
</evidence>